<dbReference type="InterPro" id="IPR046867">
    <property type="entry name" value="AldOxase/xan_DH_MoCoBD2"/>
</dbReference>
<evidence type="ECO:0000259" key="3">
    <source>
        <dbReference type="SMART" id="SM01008"/>
    </source>
</evidence>
<dbReference type="Pfam" id="PF01315">
    <property type="entry name" value="Ald_Xan_dh_C"/>
    <property type="match status" value="1"/>
</dbReference>
<dbReference type="InterPro" id="IPR016208">
    <property type="entry name" value="Ald_Oxase/xanthine_DH-like"/>
</dbReference>
<dbReference type="Gene3D" id="3.30.365.10">
    <property type="entry name" value="Aldehyde oxidase/xanthine dehydrogenase, molybdopterin binding domain"/>
    <property type="match status" value="4"/>
</dbReference>
<keyword evidence="5" id="KW-1185">Reference proteome</keyword>
<protein>
    <submittedName>
        <fullName evidence="4">Caffeine dehydrogenase subunit alpha</fullName>
        <ecNumber evidence="4">1.17.5.2</ecNumber>
    </submittedName>
</protein>
<reference evidence="4 5" key="1">
    <citation type="submission" date="2017-03" db="EMBL/GenBank/DDBJ databases">
        <authorList>
            <person name="Afonso C.L."/>
            <person name="Miller P.J."/>
            <person name="Scott M.A."/>
            <person name="Spackman E."/>
            <person name="Goraichik I."/>
            <person name="Dimitrov K.M."/>
            <person name="Suarez D.L."/>
            <person name="Swayne D.E."/>
        </authorList>
    </citation>
    <scope>NUCLEOTIDE SEQUENCE [LARGE SCALE GENOMIC DNA]</scope>
    <source>
        <strain evidence="4 5">CECT 7639</strain>
    </source>
</reference>
<evidence type="ECO:0000256" key="1">
    <source>
        <dbReference type="ARBA" id="ARBA00022505"/>
    </source>
</evidence>
<name>A0A1Y5TF18_9RHOB</name>
<dbReference type="RefSeq" id="WP_085797136.1">
    <property type="nucleotide sequence ID" value="NZ_FWFO01000003.1"/>
</dbReference>
<gene>
    <name evidence="4" type="primary">cdhA</name>
    <name evidence="4" type="ORF">TRL7639_03495</name>
</gene>
<dbReference type="EC" id="1.17.5.2" evidence="4"/>
<dbReference type="Pfam" id="PF02738">
    <property type="entry name" value="MoCoBD_1"/>
    <property type="match status" value="1"/>
</dbReference>
<accession>A0A1Y5TF18</accession>
<keyword evidence="2 4" id="KW-0560">Oxidoreductase</keyword>
<dbReference type="GO" id="GO:0034875">
    <property type="term" value="F:caffeine oxidase activity"/>
    <property type="evidence" value="ECO:0007669"/>
    <property type="project" value="UniProtKB-EC"/>
</dbReference>
<dbReference type="InterPro" id="IPR036856">
    <property type="entry name" value="Ald_Oxase/Xan_DH_a/b_sf"/>
</dbReference>
<dbReference type="Gene3D" id="3.90.1170.50">
    <property type="entry name" value="Aldehyde oxidase/xanthine dehydrogenase, a/b hammerhead"/>
    <property type="match status" value="1"/>
</dbReference>
<dbReference type="InterPro" id="IPR037165">
    <property type="entry name" value="AldOxase/xan_DH_Mopterin-bd_sf"/>
</dbReference>
<evidence type="ECO:0000256" key="2">
    <source>
        <dbReference type="ARBA" id="ARBA00023002"/>
    </source>
</evidence>
<dbReference type="InterPro" id="IPR008274">
    <property type="entry name" value="AldOxase/xan_DH_MoCoBD1"/>
</dbReference>
<dbReference type="Pfam" id="PF20256">
    <property type="entry name" value="MoCoBD_2"/>
    <property type="match status" value="2"/>
</dbReference>
<dbReference type="GO" id="GO:0005506">
    <property type="term" value="F:iron ion binding"/>
    <property type="evidence" value="ECO:0007669"/>
    <property type="project" value="InterPro"/>
</dbReference>
<dbReference type="SMART" id="SM01008">
    <property type="entry name" value="Ald_Xan_dh_C"/>
    <property type="match status" value="1"/>
</dbReference>
<feature type="domain" description="Aldehyde oxidase/xanthine dehydrogenase a/b hammerhead" evidence="3">
    <location>
        <begin position="23"/>
        <end position="136"/>
    </location>
</feature>
<dbReference type="SUPFAM" id="SSF54665">
    <property type="entry name" value="CO dehydrogenase molybdoprotein N-domain-like"/>
    <property type="match status" value="1"/>
</dbReference>
<sequence length="706" mass="74894">MSAPTPKHVGRSAPTRAAPVALRGQGQYADDINLDPPLFVAFHRSPVAFGRISSLDIDDARESEGVVGIHTGAEVADLGALAVNQVIPLLHSLDYPILAGSLVESVGQPIAAVLAESPSLAMDAAEMIYADLDESDPIPLRTIAAERWNAGDAAGQFAKAAHVIEVAVQHPRLAPNPMEPRTIAVAYHAGTDTVTVWHSTQTPHRSRSELSRILKIDPDRIRVIATHVGGAFGMKGSIYPEEVFSVWAAFTHKRNVKWTATRSEEFLSATHGRGVQSRGRLAVDGNGNFLALEARVEAPIGAWLPNSGLITAWNAARLLPSGYKVGALDIETKATQQRVGPTGIYRGAGRPEANCLMERLVDKAATALGRDPIDLRLQNLLQSDQLPHATATGNLLDSGDYPRALTLLRDYTAYDALKIERDRRRAAGELVGIGVCFYVEPSGAGWESARVTMTDDGQVQVDSGSSSQGHERETVFAQIVADALGVEMRQITVRCGDTGTCPEGIGALASRSTAIGGSAVLKACEDIRARLDQGQSLPLTSEVRYENEGQAWGYGAYLAMLSICSDTGTPTLEKVVCVDDTGHIINPDLVKGQIQGGFAQGLGEALMEQVVFDEDGQLLTGSFMDYAMPRADDVPSLAMHTFETPSPLNALGAKGVGEAGTIGAPPAILNAAIDALSPLGVTDLNMPLTAHALWQAMQAAKQGHSS</sequence>
<dbReference type="AlphaFoldDB" id="A0A1Y5TF18"/>
<organism evidence="4 5">
    <name type="scientific">Falsiruegeria litorea R37</name>
    <dbReference type="NCBI Taxonomy" id="1200284"/>
    <lineage>
        <taxon>Bacteria</taxon>
        <taxon>Pseudomonadati</taxon>
        <taxon>Pseudomonadota</taxon>
        <taxon>Alphaproteobacteria</taxon>
        <taxon>Rhodobacterales</taxon>
        <taxon>Roseobacteraceae</taxon>
        <taxon>Falsiruegeria</taxon>
    </lineage>
</organism>
<dbReference type="OrthoDB" id="9758509at2"/>
<proteinExistence type="predicted"/>
<dbReference type="PANTHER" id="PTHR11908:SF132">
    <property type="entry name" value="ALDEHYDE OXIDASE 1-RELATED"/>
    <property type="match status" value="1"/>
</dbReference>
<evidence type="ECO:0000313" key="5">
    <source>
        <dbReference type="Proteomes" id="UP000193077"/>
    </source>
</evidence>
<dbReference type="EMBL" id="FWFO01000003">
    <property type="protein sequence ID" value="SLN62462.1"/>
    <property type="molecule type" value="Genomic_DNA"/>
</dbReference>
<dbReference type="Proteomes" id="UP000193077">
    <property type="component" value="Unassembled WGS sequence"/>
</dbReference>
<dbReference type="SUPFAM" id="SSF56003">
    <property type="entry name" value="Molybdenum cofactor-binding domain"/>
    <property type="match status" value="1"/>
</dbReference>
<evidence type="ECO:0000313" key="4">
    <source>
        <dbReference type="EMBL" id="SLN62462.1"/>
    </source>
</evidence>
<keyword evidence="1" id="KW-0500">Molybdenum</keyword>
<dbReference type="InterPro" id="IPR000674">
    <property type="entry name" value="Ald_Oxase/Xan_DH_a/b"/>
</dbReference>
<dbReference type="PANTHER" id="PTHR11908">
    <property type="entry name" value="XANTHINE DEHYDROGENASE"/>
    <property type="match status" value="1"/>
</dbReference>